<dbReference type="PROSITE" id="PS51352">
    <property type="entry name" value="THIOREDOXIN_2"/>
    <property type="match status" value="1"/>
</dbReference>
<dbReference type="InterPro" id="IPR036249">
    <property type="entry name" value="Thioredoxin-like_sf"/>
</dbReference>
<feature type="transmembrane region" description="Helical" evidence="1">
    <location>
        <begin position="40"/>
        <end position="59"/>
    </location>
</feature>
<reference evidence="3" key="1">
    <citation type="submission" date="2018-06" db="EMBL/GenBank/DDBJ databases">
        <authorList>
            <person name="Zhirakovskaya E."/>
        </authorList>
    </citation>
    <scope>NUCLEOTIDE SEQUENCE</scope>
</reference>
<dbReference type="InterPro" id="IPR050553">
    <property type="entry name" value="Thioredoxin_ResA/DsbE_sf"/>
</dbReference>
<protein>
    <recommendedName>
        <fullName evidence="2">Thioredoxin domain-containing protein</fullName>
    </recommendedName>
</protein>
<evidence type="ECO:0000256" key="1">
    <source>
        <dbReference type="SAM" id="Phobius"/>
    </source>
</evidence>
<evidence type="ECO:0000259" key="2">
    <source>
        <dbReference type="PROSITE" id="PS51352"/>
    </source>
</evidence>
<dbReference type="PANTHER" id="PTHR42852">
    <property type="entry name" value="THIOL:DISULFIDE INTERCHANGE PROTEIN DSBE"/>
    <property type="match status" value="1"/>
</dbReference>
<dbReference type="Gene3D" id="3.40.30.10">
    <property type="entry name" value="Glutaredoxin"/>
    <property type="match status" value="1"/>
</dbReference>
<keyword evidence="1" id="KW-0812">Transmembrane</keyword>
<dbReference type="Pfam" id="PF00578">
    <property type="entry name" value="AhpC-TSA"/>
    <property type="match status" value="1"/>
</dbReference>
<dbReference type="PANTHER" id="PTHR42852:SF18">
    <property type="entry name" value="CHROMOSOME UNDETERMINED SCAFFOLD_47, WHOLE GENOME SHOTGUN SEQUENCE"/>
    <property type="match status" value="1"/>
</dbReference>
<proteinExistence type="predicted"/>
<dbReference type="InterPro" id="IPR000866">
    <property type="entry name" value="AhpC/TSA"/>
</dbReference>
<sequence length="206" mass="22420">MAVKPAALGYLKCDSYFSINPKKDLSMTTQPVKKGGNSSFILLLMTGAILITAATLFHLSQKDKNLGKPFPPLKAEGWINGNAPTTNDLKGKVLVIDAFAHWCGPCRQAAPEMVVLHKKYAPQGALFIGLTNEGAEALPSTKAFLEDTKIRWLTGYGARETLIALDCKGFPQVWVVNQNGIIVWNSHRPQGDTLDTILEKTLNAAK</sequence>
<dbReference type="EMBL" id="UOGL01000317">
    <property type="protein sequence ID" value="VAX39268.1"/>
    <property type="molecule type" value="Genomic_DNA"/>
</dbReference>
<evidence type="ECO:0000313" key="3">
    <source>
        <dbReference type="EMBL" id="VAX39268.1"/>
    </source>
</evidence>
<dbReference type="CDD" id="cd02966">
    <property type="entry name" value="TlpA_like_family"/>
    <property type="match status" value="1"/>
</dbReference>
<dbReference type="GO" id="GO:0016209">
    <property type="term" value="F:antioxidant activity"/>
    <property type="evidence" value="ECO:0007669"/>
    <property type="project" value="InterPro"/>
</dbReference>
<gene>
    <name evidence="3" type="ORF">MNBD_PLANCTO02-2308</name>
</gene>
<dbReference type="AlphaFoldDB" id="A0A3B1DT49"/>
<dbReference type="InterPro" id="IPR013766">
    <property type="entry name" value="Thioredoxin_domain"/>
</dbReference>
<keyword evidence="1" id="KW-1133">Transmembrane helix</keyword>
<organism evidence="3">
    <name type="scientific">hydrothermal vent metagenome</name>
    <dbReference type="NCBI Taxonomy" id="652676"/>
    <lineage>
        <taxon>unclassified sequences</taxon>
        <taxon>metagenomes</taxon>
        <taxon>ecological metagenomes</taxon>
    </lineage>
</organism>
<keyword evidence="1" id="KW-0472">Membrane</keyword>
<name>A0A3B1DT49_9ZZZZ</name>
<dbReference type="SUPFAM" id="SSF52833">
    <property type="entry name" value="Thioredoxin-like"/>
    <property type="match status" value="1"/>
</dbReference>
<accession>A0A3B1DT49</accession>
<feature type="domain" description="Thioredoxin" evidence="2">
    <location>
        <begin position="64"/>
        <end position="206"/>
    </location>
</feature>
<dbReference type="GO" id="GO:0016491">
    <property type="term" value="F:oxidoreductase activity"/>
    <property type="evidence" value="ECO:0007669"/>
    <property type="project" value="InterPro"/>
</dbReference>